<organism evidence="1 2">
    <name type="scientific">Coemansia helicoidea</name>
    <dbReference type="NCBI Taxonomy" id="1286919"/>
    <lineage>
        <taxon>Eukaryota</taxon>
        <taxon>Fungi</taxon>
        <taxon>Fungi incertae sedis</taxon>
        <taxon>Zoopagomycota</taxon>
        <taxon>Kickxellomycotina</taxon>
        <taxon>Kickxellomycetes</taxon>
        <taxon>Kickxellales</taxon>
        <taxon>Kickxellaceae</taxon>
        <taxon>Coemansia</taxon>
    </lineage>
</organism>
<sequence>MSSDGASGAGAPQKRCAGFNMSSQAPTAQALQNKRARLAAAQSKAGGAVGDAAGVELPADFSKELEQLGVHSGDETELWPRSKAPALDPENASLVFQQMEIDEEYVSSTNTVTARLFGVTEQGNSVVCY</sequence>
<protein>
    <submittedName>
        <fullName evidence="1">DNA-directed DNA polymerase delta</fullName>
        <ecNumber evidence="1">2.7.7.7</ecNumber>
    </submittedName>
</protein>
<dbReference type="EMBL" id="JANBUN010001530">
    <property type="protein sequence ID" value="KAJ2797723.1"/>
    <property type="molecule type" value="Genomic_DNA"/>
</dbReference>
<feature type="non-terminal residue" evidence="1">
    <location>
        <position position="129"/>
    </location>
</feature>
<keyword evidence="1" id="KW-0808">Transferase</keyword>
<accession>A0ACC1KZ46</accession>
<dbReference type="EC" id="2.7.7.7" evidence="1"/>
<reference evidence="1" key="1">
    <citation type="submission" date="2022-07" db="EMBL/GenBank/DDBJ databases">
        <title>Phylogenomic reconstructions and comparative analyses of Kickxellomycotina fungi.</title>
        <authorList>
            <person name="Reynolds N.K."/>
            <person name="Stajich J.E."/>
            <person name="Barry K."/>
            <person name="Grigoriev I.V."/>
            <person name="Crous P."/>
            <person name="Smith M.E."/>
        </authorList>
    </citation>
    <scope>NUCLEOTIDE SEQUENCE</scope>
    <source>
        <strain evidence="1">BCRC 34780</strain>
    </source>
</reference>
<name>A0ACC1KZ46_9FUNG</name>
<keyword evidence="1" id="KW-0548">Nucleotidyltransferase</keyword>
<dbReference type="Proteomes" id="UP001140087">
    <property type="component" value="Unassembled WGS sequence"/>
</dbReference>
<keyword evidence="2" id="KW-1185">Reference proteome</keyword>
<comment type="caution">
    <text evidence="1">The sequence shown here is derived from an EMBL/GenBank/DDBJ whole genome shotgun (WGS) entry which is preliminary data.</text>
</comment>
<evidence type="ECO:0000313" key="2">
    <source>
        <dbReference type="Proteomes" id="UP001140087"/>
    </source>
</evidence>
<evidence type="ECO:0000313" key="1">
    <source>
        <dbReference type="EMBL" id="KAJ2797723.1"/>
    </source>
</evidence>
<keyword evidence="1" id="KW-0239">DNA-directed DNA polymerase</keyword>
<gene>
    <name evidence="1" type="primary">POL3_1</name>
    <name evidence="1" type="ORF">H4R21_004208</name>
</gene>
<proteinExistence type="predicted"/>